<evidence type="ECO:0000256" key="5">
    <source>
        <dbReference type="PROSITE-ProRule" id="PRU01016"/>
    </source>
</evidence>
<comment type="catalytic activity">
    <reaction evidence="7">
        <text>a 2'-deoxycytidine in DNA + S-adenosyl-L-methionine = a 5-methyl-2'-deoxycytidine in DNA + S-adenosyl-L-homocysteine + H(+)</text>
        <dbReference type="Rhea" id="RHEA:13681"/>
        <dbReference type="Rhea" id="RHEA-COMP:11369"/>
        <dbReference type="Rhea" id="RHEA-COMP:11370"/>
        <dbReference type="ChEBI" id="CHEBI:15378"/>
        <dbReference type="ChEBI" id="CHEBI:57856"/>
        <dbReference type="ChEBI" id="CHEBI:59789"/>
        <dbReference type="ChEBI" id="CHEBI:85452"/>
        <dbReference type="ChEBI" id="CHEBI:85454"/>
        <dbReference type="EC" id="2.1.1.37"/>
    </reaction>
</comment>
<dbReference type="Pfam" id="PF00145">
    <property type="entry name" value="DNA_methylase"/>
    <property type="match status" value="1"/>
</dbReference>
<comment type="similarity">
    <text evidence="5 6">Belongs to the class I-like SAM-binding methyltransferase superfamily. C5-methyltransferase family.</text>
</comment>
<dbReference type="EC" id="2.1.1.37" evidence="7"/>
<dbReference type="InterPro" id="IPR050390">
    <property type="entry name" value="C5-Methyltransferase"/>
</dbReference>
<dbReference type="Gene3D" id="3.40.50.150">
    <property type="entry name" value="Vaccinia Virus protein VP39"/>
    <property type="match status" value="1"/>
</dbReference>
<accession>A0A3M8A4P8</accession>
<dbReference type="PROSITE" id="PS51679">
    <property type="entry name" value="SAM_MT_C5"/>
    <property type="match status" value="1"/>
</dbReference>
<dbReference type="AlphaFoldDB" id="A0A3M8A4P8"/>
<evidence type="ECO:0000256" key="2">
    <source>
        <dbReference type="ARBA" id="ARBA00022679"/>
    </source>
</evidence>
<evidence type="ECO:0000313" key="11">
    <source>
        <dbReference type="Proteomes" id="UP000317180"/>
    </source>
</evidence>
<dbReference type="SUPFAM" id="SSF53335">
    <property type="entry name" value="S-adenosyl-L-methionine-dependent methyltransferases"/>
    <property type="match status" value="1"/>
</dbReference>
<dbReference type="Proteomes" id="UP000276178">
    <property type="component" value="Unassembled WGS sequence"/>
</dbReference>
<dbReference type="GO" id="GO:0044027">
    <property type="term" value="P:negative regulation of gene expression via chromosomal CpG island methylation"/>
    <property type="evidence" value="ECO:0007669"/>
    <property type="project" value="TreeGrafter"/>
</dbReference>
<dbReference type="NCBIfam" id="TIGR00675">
    <property type="entry name" value="dcm"/>
    <property type="match status" value="1"/>
</dbReference>
<evidence type="ECO:0000313" key="9">
    <source>
        <dbReference type="EMBL" id="RNB45677.1"/>
    </source>
</evidence>
<evidence type="ECO:0000256" key="4">
    <source>
        <dbReference type="ARBA" id="ARBA00022747"/>
    </source>
</evidence>
<dbReference type="InterPro" id="IPR001525">
    <property type="entry name" value="C5_MeTfrase"/>
</dbReference>
<organism evidence="9 10">
    <name type="scientific">Brevibacillus agri</name>
    <dbReference type="NCBI Taxonomy" id="51101"/>
    <lineage>
        <taxon>Bacteria</taxon>
        <taxon>Bacillati</taxon>
        <taxon>Bacillota</taxon>
        <taxon>Bacilli</taxon>
        <taxon>Bacillales</taxon>
        <taxon>Paenibacillaceae</taxon>
        <taxon>Brevibacillus</taxon>
    </lineage>
</organism>
<evidence type="ECO:0000313" key="10">
    <source>
        <dbReference type="Proteomes" id="UP000276178"/>
    </source>
</evidence>
<evidence type="ECO:0000256" key="1">
    <source>
        <dbReference type="ARBA" id="ARBA00022603"/>
    </source>
</evidence>
<evidence type="ECO:0000256" key="6">
    <source>
        <dbReference type="RuleBase" id="RU000416"/>
    </source>
</evidence>
<dbReference type="GeneID" id="82809858"/>
<keyword evidence="4" id="KW-0680">Restriction system</keyword>
<feature type="active site" evidence="5">
    <location>
        <position position="79"/>
    </location>
</feature>
<dbReference type="OrthoDB" id="9813719at2"/>
<keyword evidence="3 5" id="KW-0949">S-adenosyl-L-methionine</keyword>
<dbReference type="EMBL" id="RHHN01000130">
    <property type="protein sequence ID" value="RNB45677.1"/>
    <property type="molecule type" value="Genomic_DNA"/>
</dbReference>
<evidence type="ECO:0000313" key="8">
    <source>
        <dbReference type="EMBL" id="GED28791.1"/>
    </source>
</evidence>
<dbReference type="EMBL" id="BJOD01000111">
    <property type="protein sequence ID" value="GED28791.1"/>
    <property type="molecule type" value="Genomic_DNA"/>
</dbReference>
<dbReference type="GO" id="GO:0003677">
    <property type="term" value="F:DNA binding"/>
    <property type="evidence" value="ECO:0007669"/>
    <property type="project" value="TreeGrafter"/>
</dbReference>
<gene>
    <name evidence="9" type="primary">dcm</name>
    <name evidence="8" type="synonym">ddeI</name>
    <name evidence="8" type="ORF">BAG01nite_48930</name>
    <name evidence="9" type="ORF">EB820_25595</name>
</gene>
<dbReference type="InterPro" id="IPR029063">
    <property type="entry name" value="SAM-dependent_MTases_sf"/>
</dbReference>
<name>A0A3M8A4P8_9BACL</name>
<sequence length="402" mass="46146">MKTITHIDCFSGPGGICTGFRASGIKTVLAIEKVESCVETYTANHSVPVIHKDIREVTEQDIRQFVKGEVDILTSGMPCETFSTAGSKSRSFYDHRQFLFMEAIRIAEIVNAKMILFENVPAITTKKIEKNGEKLIVQEIFEQLEKHGYKYHIDVILNSADFGVPQYRERYFILASKLKKDLHVPAPLMQGHVTVKEALIDLPSVEANSKKEAKNYLNIDSAYTRLMKDNNFWKLDQPVTEITYHLPPNHREGTLRRFSMINQGEGLKDLFDKLSPEEIEKLQGERVLPKKWYIQRNRRLKADQPSVTVTSHCLDELLHPFENRSLTVREVARLQGFPDNYDFRGGPFICPHIYETQDKYEQIGDAVPPLLAYHWGKTIQEILKEKAKNDIESCGLLYSEVQ</sequence>
<reference evidence="8 11" key="2">
    <citation type="submission" date="2019-06" db="EMBL/GenBank/DDBJ databases">
        <title>Whole genome shotgun sequence of Brevibacillus agri NBRC 15538.</title>
        <authorList>
            <person name="Hosoyama A."/>
            <person name="Uohara A."/>
            <person name="Ohji S."/>
            <person name="Ichikawa N."/>
        </authorList>
    </citation>
    <scope>NUCLEOTIDE SEQUENCE [LARGE SCALE GENOMIC DNA]</scope>
    <source>
        <strain evidence="8 11">NBRC 15538</strain>
    </source>
</reference>
<dbReference type="RefSeq" id="WP_122953519.1">
    <property type="nucleotide sequence ID" value="NZ_BJOD01000111.1"/>
</dbReference>
<protein>
    <recommendedName>
        <fullName evidence="7">Cytosine-specific methyltransferase</fullName>
        <ecNumber evidence="7">2.1.1.37</ecNumber>
    </recommendedName>
</protein>
<dbReference type="GO" id="GO:0032259">
    <property type="term" value="P:methylation"/>
    <property type="evidence" value="ECO:0007669"/>
    <property type="project" value="UniProtKB-KW"/>
</dbReference>
<keyword evidence="11" id="KW-1185">Reference proteome</keyword>
<dbReference type="InterPro" id="IPR018117">
    <property type="entry name" value="C5_DNA_meth_AS"/>
</dbReference>
<dbReference type="GO" id="GO:0009307">
    <property type="term" value="P:DNA restriction-modification system"/>
    <property type="evidence" value="ECO:0007669"/>
    <property type="project" value="UniProtKB-KW"/>
</dbReference>
<evidence type="ECO:0000256" key="7">
    <source>
        <dbReference type="RuleBase" id="RU000417"/>
    </source>
</evidence>
<dbReference type="PANTHER" id="PTHR10629">
    <property type="entry name" value="CYTOSINE-SPECIFIC METHYLTRANSFERASE"/>
    <property type="match status" value="1"/>
</dbReference>
<dbReference type="PRINTS" id="PR00105">
    <property type="entry name" value="C5METTRFRASE"/>
</dbReference>
<dbReference type="PANTHER" id="PTHR10629:SF52">
    <property type="entry name" value="DNA (CYTOSINE-5)-METHYLTRANSFERASE 1"/>
    <property type="match status" value="1"/>
</dbReference>
<comment type="caution">
    <text evidence="9">The sequence shown here is derived from an EMBL/GenBank/DDBJ whole genome shotgun (WGS) entry which is preliminary data.</text>
</comment>
<keyword evidence="2 5" id="KW-0808">Transferase</keyword>
<evidence type="ECO:0000256" key="3">
    <source>
        <dbReference type="ARBA" id="ARBA00022691"/>
    </source>
</evidence>
<dbReference type="PROSITE" id="PS00094">
    <property type="entry name" value="C5_MTASE_1"/>
    <property type="match status" value="1"/>
</dbReference>
<proteinExistence type="inferred from homology"/>
<reference evidence="9 10" key="1">
    <citation type="submission" date="2018-10" db="EMBL/GenBank/DDBJ databases">
        <title>Phylogenomics of Brevibacillus.</title>
        <authorList>
            <person name="Dunlap C."/>
        </authorList>
    </citation>
    <scope>NUCLEOTIDE SEQUENCE [LARGE SCALE GENOMIC DNA]</scope>
    <source>
        <strain evidence="9 10">NRRL NRS 1219</strain>
    </source>
</reference>
<dbReference type="Proteomes" id="UP000317180">
    <property type="component" value="Unassembled WGS sequence"/>
</dbReference>
<dbReference type="Gene3D" id="3.90.120.10">
    <property type="entry name" value="DNA Methylase, subunit A, domain 2"/>
    <property type="match status" value="1"/>
</dbReference>
<dbReference type="GO" id="GO:0003886">
    <property type="term" value="F:DNA (cytosine-5-)-methyltransferase activity"/>
    <property type="evidence" value="ECO:0007669"/>
    <property type="project" value="UniProtKB-EC"/>
</dbReference>
<keyword evidence="1 5" id="KW-0489">Methyltransferase</keyword>